<feature type="compositionally biased region" description="Polar residues" evidence="1">
    <location>
        <begin position="131"/>
        <end position="144"/>
    </location>
</feature>
<dbReference type="AlphaFoldDB" id="A0A183SJ31"/>
<feature type="region of interest" description="Disordered" evidence="1">
    <location>
        <begin position="129"/>
        <end position="161"/>
    </location>
</feature>
<proteinExistence type="predicted"/>
<gene>
    <name evidence="2" type="ORF">SSLN_LOCUS4229</name>
</gene>
<dbReference type="Proteomes" id="UP000275846">
    <property type="component" value="Unassembled WGS sequence"/>
</dbReference>
<evidence type="ECO:0000313" key="2">
    <source>
        <dbReference type="EMBL" id="VDL90614.1"/>
    </source>
</evidence>
<protein>
    <submittedName>
        <fullName evidence="2 4">Uncharacterized protein</fullName>
    </submittedName>
</protein>
<dbReference type="WBParaSite" id="SSLN_0000437301-mRNA-1">
    <property type="protein sequence ID" value="SSLN_0000437301-mRNA-1"/>
    <property type="gene ID" value="SSLN_0000437301"/>
</dbReference>
<evidence type="ECO:0000313" key="4">
    <source>
        <dbReference type="WBParaSite" id="SSLN_0000437301-mRNA-1"/>
    </source>
</evidence>
<name>A0A183SJ31_SCHSO</name>
<reference evidence="4" key="1">
    <citation type="submission" date="2016-06" db="UniProtKB">
        <authorList>
            <consortium name="WormBaseParasite"/>
        </authorList>
    </citation>
    <scope>IDENTIFICATION</scope>
</reference>
<accession>A0A183SJ31</accession>
<dbReference type="OrthoDB" id="413900at2759"/>
<sequence>MDHAAWQEVLGPHDLGCCNDNGLLLLRTSAEHLHLLTNVFFLIPTREKATWMHTRSRRWQLLQYILVQRPDQQDMLVTKAIREADVLMDHQHVNSKICRRLVQQRLRELPDAWMVRKAEEIQGYADRNEMQKTYSKSSRPSTARVSREPHRYSALTAHPTE</sequence>
<evidence type="ECO:0000313" key="3">
    <source>
        <dbReference type="Proteomes" id="UP000275846"/>
    </source>
</evidence>
<evidence type="ECO:0000256" key="1">
    <source>
        <dbReference type="SAM" id="MobiDB-lite"/>
    </source>
</evidence>
<dbReference type="EMBL" id="UYSU01032791">
    <property type="protein sequence ID" value="VDL90614.1"/>
    <property type="molecule type" value="Genomic_DNA"/>
</dbReference>
<keyword evidence="3" id="KW-1185">Reference proteome</keyword>
<organism evidence="4">
    <name type="scientific">Schistocephalus solidus</name>
    <name type="common">Tapeworm</name>
    <dbReference type="NCBI Taxonomy" id="70667"/>
    <lineage>
        <taxon>Eukaryota</taxon>
        <taxon>Metazoa</taxon>
        <taxon>Spiralia</taxon>
        <taxon>Lophotrochozoa</taxon>
        <taxon>Platyhelminthes</taxon>
        <taxon>Cestoda</taxon>
        <taxon>Eucestoda</taxon>
        <taxon>Diphyllobothriidea</taxon>
        <taxon>Diphyllobothriidae</taxon>
        <taxon>Schistocephalus</taxon>
    </lineage>
</organism>
<reference evidence="2 3" key="2">
    <citation type="submission" date="2018-11" db="EMBL/GenBank/DDBJ databases">
        <authorList>
            <consortium name="Pathogen Informatics"/>
        </authorList>
    </citation>
    <scope>NUCLEOTIDE SEQUENCE [LARGE SCALE GENOMIC DNA]</scope>
    <source>
        <strain evidence="2 3">NST_G2</strain>
    </source>
</reference>